<evidence type="ECO:0000259" key="8">
    <source>
        <dbReference type="Pfam" id="PF13087"/>
    </source>
</evidence>
<feature type="region of interest" description="Disordered" evidence="6">
    <location>
        <begin position="925"/>
        <end position="944"/>
    </location>
</feature>
<evidence type="ECO:0000313" key="10">
    <source>
        <dbReference type="Proteomes" id="UP000297777"/>
    </source>
</evidence>
<feature type="domain" description="DNA2/NAM7 helicase helicase" evidence="7">
    <location>
        <begin position="514"/>
        <end position="598"/>
    </location>
</feature>
<evidence type="ECO:0000256" key="6">
    <source>
        <dbReference type="SAM" id="MobiDB-lite"/>
    </source>
</evidence>
<dbReference type="InterPro" id="IPR041679">
    <property type="entry name" value="DNA2/NAM7-like_C"/>
</dbReference>
<dbReference type="EMBL" id="PQXH01000190">
    <property type="protein sequence ID" value="TGO08818.1"/>
    <property type="molecule type" value="Genomic_DNA"/>
</dbReference>
<feature type="region of interest" description="Disordered" evidence="6">
    <location>
        <begin position="1"/>
        <end position="30"/>
    </location>
</feature>
<organism evidence="9 10">
    <name type="scientific">Botrytis tulipae</name>
    <dbReference type="NCBI Taxonomy" id="87230"/>
    <lineage>
        <taxon>Eukaryota</taxon>
        <taxon>Fungi</taxon>
        <taxon>Dikarya</taxon>
        <taxon>Ascomycota</taxon>
        <taxon>Pezizomycotina</taxon>
        <taxon>Leotiomycetes</taxon>
        <taxon>Helotiales</taxon>
        <taxon>Sclerotiniaceae</taxon>
        <taxon>Botrytis</taxon>
    </lineage>
</organism>
<proteinExistence type="inferred from homology"/>
<comment type="similarity">
    <text evidence="1">Belongs to the DNA2/NAM7 helicase family.</text>
</comment>
<evidence type="ECO:0000256" key="5">
    <source>
        <dbReference type="ARBA" id="ARBA00022840"/>
    </source>
</evidence>
<dbReference type="InterPro" id="IPR027417">
    <property type="entry name" value="P-loop_NTPase"/>
</dbReference>
<keyword evidence="4" id="KW-0347">Helicase</keyword>
<keyword evidence="2" id="KW-0547">Nucleotide-binding</keyword>
<dbReference type="GO" id="GO:0016787">
    <property type="term" value="F:hydrolase activity"/>
    <property type="evidence" value="ECO:0007669"/>
    <property type="project" value="UniProtKB-KW"/>
</dbReference>
<dbReference type="InterPro" id="IPR041677">
    <property type="entry name" value="DNA2/NAM7_AAA_11"/>
</dbReference>
<evidence type="ECO:0000313" key="9">
    <source>
        <dbReference type="EMBL" id="TGO08818.1"/>
    </source>
</evidence>
<feature type="domain" description="DNA2/NAM7 helicase-like C-terminal" evidence="8">
    <location>
        <begin position="612"/>
        <end position="794"/>
    </location>
</feature>
<feature type="compositionally biased region" description="Basic and acidic residues" evidence="6">
    <location>
        <begin position="925"/>
        <end position="942"/>
    </location>
</feature>
<evidence type="ECO:0000259" key="7">
    <source>
        <dbReference type="Pfam" id="PF13086"/>
    </source>
</evidence>
<dbReference type="Proteomes" id="UP000297777">
    <property type="component" value="Unassembled WGS sequence"/>
</dbReference>
<evidence type="ECO:0000256" key="1">
    <source>
        <dbReference type="ARBA" id="ARBA00007913"/>
    </source>
</evidence>
<dbReference type="PANTHER" id="PTHR43788:SF8">
    <property type="entry name" value="DNA-BINDING PROTEIN SMUBP-2"/>
    <property type="match status" value="1"/>
</dbReference>
<protein>
    <recommendedName>
        <fullName evidence="11">DNA2/NAM7 helicase helicase domain-containing protein</fullName>
    </recommendedName>
</protein>
<dbReference type="Gene3D" id="3.40.50.300">
    <property type="entry name" value="P-loop containing nucleotide triphosphate hydrolases"/>
    <property type="match status" value="2"/>
</dbReference>
<reference evidence="9 10" key="1">
    <citation type="submission" date="2017-12" db="EMBL/GenBank/DDBJ databases">
        <title>Comparative genomics of Botrytis spp.</title>
        <authorList>
            <person name="Valero-Jimenez C.A."/>
            <person name="Tapia P."/>
            <person name="Veloso J."/>
            <person name="Silva-Moreno E."/>
            <person name="Staats M."/>
            <person name="Valdes J.H."/>
            <person name="Van Kan J.A.L."/>
        </authorList>
    </citation>
    <scope>NUCLEOTIDE SEQUENCE [LARGE SCALE GENOMIC DNA]</scope>
    <source>
        <strain evidence="9 10">Bt9001</strain>
    </source>
</reference>
<dbReference type="AlphaFoldDB" id="A0A4Z1EEK6"/>
<keyword evidence="10" id="KW-1185">Reference proteome</keyword>
<feature type="compositionally biased region" description="Low complexity" evidence="6">
    <location>
        <begin position="1000"/>
        <end position="1012"/>
    </location>
</feature>
<keyword evidence="5" id="KW-0067">ATP-binding</keyword>
<dbReference type="PANTHER" id="PTHR43788">
    <property type="entry name" value="DNA2/NAM7 HELICASE FAMILY MEMBER"/>
    <property type="match status" value="1"/>
</dbReference>
<gene>
    <name evidence="9" type="ORF">BTUL_0190g00010</name>
</gene>
<dbReference type="SUPFAM" id="SSF52540">
    <property type="entry name" value="P-loop containing nucleoside triphosphate hydrolases"/>
    <property type="match status" value="1"/>
</dbReference>
<evidence type="ECO:0000256" key="3">
    <source>
        <dbReference type="ARBA" id="ARBA00022801"/>
    </source>
</evidence>
<dbReference type="Pfam" id="PF13086">
    <property type="entry name" value="AAA_11"/>
    <property type="match status" value="1"/>
</dbReference>
<dbReference type="GO" id="GO:0005524">
    <property type="term" value="F:ATP binding"/>
    <property type="evidence" value="ECO:0007669"/>
    <property type="project" value="UniProtKB-KW"/>
</dbReference>
<dbReference type="Pfam" id="PF13087">
    <property type="entry name" value="AAA_12"/>
    <property type="match status" value="1"/>
</dbReference>
<name>A0A4Z1EEK6_9HELO</name>
<evidence type="ECO:0000256" key="4">
    <source>
        <dbReference type="ARBA" id="ARBA00022806"/>
    </source>
</evidence>
<evidence type="ECO:0008006" key="11">
    <source>
        <dbReference type="Google" id="ProtNLM"/>
    </source>
</evidence>
<dbReference type="InterPro" id="IPR050534">
    <property type="entry name" value="Coronavir_polyprotein_1ab"/>
</dbReference>
<comment type="caution">
    <text evidence="9">The sequence shown here is derived from an EMBL/GenBank/DDBJ whole genome shotgun (WGS) entry which is preliminary data.</text>
</comment>
<evidence type="ECO:0000256" key="2">
    <source>
        <dbReference type="ARBA" id="ARBA00022741"/>
    </source>
</evidence>
<feature type="region of interest" description="Disordered" evidence="6">
    <location>
        <begin position="979"/>
        <end position="1012"/>
    </location>
</feature>
<dbReference type="OrthoDB" id="3565420at2759"/>
<keyword evidence="3" id="KW-0378">Hydrolase</keyword>
<sequence length="1012" mass="113924">MAESSESNSSPPPDQTGYADVDDANPQHQINSAFAKLDSDWQNNTRSLSTEQDGVTEYNTTFWDGDEVDQLPSSMPIKNQKLLSRLRHPSSISFVDSSGETKTLGEHTLDKAPNLSRQGRPTIQLTFRVPPVGSPYIGFTIKFNRGENPGFTTGSCLQTQCTCGLCQIHKVEFRFTCGTFNLFSRLSAENESFITFQKIHDQRPWIFGYRWPFQPAPGENTDWFNSLEDMANADQWTLGVKHRHPPNMEEDFAPSAIRYCQTAAHTFVTVGGGQKEDTFDSFLMPKTKTALYERLYHFESWEDYCILDVGDEVELMRYSFSLGVDDNGKELKDGDGWKATVINPNQNEHGGTHLLCFELSSKLLTCFRAYEKYEPKANTYPIYFKILNSVKPAKFQLKAPAAMYPRYKQPLFKRRPGLGGGDDANDHQSNTEILQSHGADDINCADEAEDDESDNDLPGIEEHVVATWKDEKIDYSNIRSILMGNSVTDLWYWDLFEGCPADKLELILANCTPKQRASIEAFGNRIPCGLLFIKGPPGSGKTFGLIAAIEIVLSSGEKVLAAAAQNTAVNNLFDRTVNSIAKLNLDQDILAIRLWSESIERDNQMRFSFISRMTLLAWPYWSMSEQLRMAPGMFDMPLEVYFKNAYSYGNQVLADFPLSILFEAWSITLSDTIEPSPDGKIWPIFIQCNKSFYHREIGGTSRRNTQTAETCLHMILSLIAFDEQVKKEDFVTVVPYLAQRQLYIQAKINNEESFGGIEVATSSAYQGHEKHFVFYDLPTASSMPNVGFVAEPKRNTMVAKVPSSQEEVAKNGHDFVKQHPLYLSEDHLQHLALNLLIINPSPTVFKLDDYSVLEESYSCIQKLVQDNGYKTSEWNSKDLSFQKFALKLSHSIHMSEPLTASTIFESFESLFRLLLDWPEPETTVIEERKAPVPSTDTDKWASRGDLGLQSVAGQGAAKAKKTTAEEAWVSDAKTQIASDTNVQLPLHSKRDWDTPASENPTPSTTQQSSTVW</sequence>
<accession>A0A4Z1EEK6</accession>
<dbReference type="GO" id="GO:0043139">
    <property type="term" value="F:5'-3' DNA helicase activity"/>
    <property type="evidence" value="ECO:0007669"/>
    <property type="project" value="TreeGrafter"/>
</dbReference>